<feature type="compositionally biased region" description="Low complexity" evidence="2">
    <location>
        <begin position="230"/>
        <end position="246"/>
    </location>
</feature>
<dbReference type="EMBL" id="JAZGUE010000003">
    <property type="protein sequence ID" value="KAL2268958.1"/>
    <property type="molecule type" value="Genomic_DNA"/>
</dbReference>
<dbReference type="SUPFAM" id="SSF103657">
    <property type="entry name" value="BAR/IMD domain-like"/>
    <property type="match status" value="1"/>
</dbReference>
<feature type="coiled-coil region" evidence="1">
    <location>
        <begin position="127"/>
        <end position="178"/>
    </location>
</feature>
<organism evidence="4 5">
    <name type="scientific">Remersonia thermophila</name>
    <dbReference type="NCBI Taxonomy" id="72144"/>
    <lineage>
        <taxon>Eukaryota</taxon>
        <taxon>Fungi</taxon>
        <taxon>Dikarya</taxon>
        <taxon>Ascomycota</taxon>
        <taxon>Pezizomycotina</taxon>
        <taxon>Sordariomycetes</taxon>
        <taxon>Sordariomycetidae</taxon>
        <taxon>Sordariales</taxon>
        <taxon>Sordariales incertae sedis</taxon>
        <taxon>Remersonia</taxon>
    </lineage>
</organism>
<keyword evidence="5" id="KW-1185">Reference proteome</keyword>
<evidence type="ECO:0000313" key="4">
    <source>
        <dbReference type="EMBL" id="KAL2268958.1"/>
    </source>
</evidence>
<evidence type="ECO:0000313" key="5">
    <source>
        <dbReference type="Proteomes" id="UP001600064"/>
    </source>
</evidence>
<protein>
    <recommendedName>
        <fullName evidence="3">BAR domain-containing protein</fullName>
    </recommendedName>
</protein>
<feature type="region of interest" description="Disordered" evidence="2">
    <location>
        <begin position="343"/>
        <end position="430"/>
    </location>
</feature>
<gene>
    <name evidence="4" type="ORF">VTJ83DRAFT_3804</name>
</gene>
<evidence type="ECO:0000256" key="1">
    <source>
        <dbReference type="SAM" id="Coils"/>
    </source>
</evidence>
<dbReference type="RefSeq" id="XP_070867682.1">
    <property type="nucleotide sequence ID" value="XM_071010223.1"/>
</dbReference>
<feature type="domain" description="BAR" evidence="3">
    <location>
        <begin position="15"/>
        <end position="235"/>
    </location>
</feature>
<evidence type="ECO:0000256" key="2">
    <source>
        <dbReference type="SAM" id="MobiDB-lite"/>
    </source>
</evidence>
<evidence type="ECO:0000259" key="3">
    <source>
        <dbReference type="PROSITE" id="PS51021"/>
    </source>
</evidence>
<dbReference type="GeneID" id="98124867"/>
<dbReference type="Proteomes" id="UP001600064">
    <property type="component" value="Unassembled WGS sequence"/>
</dbReference>
<keyword evidence="1" id="KW-0175">Coiled coil</keyword>
<sequence length="430" mass="47908">MNISKRFDRAFQWAGEKMGAEAKTNMSEDFKMLEAEMALRFDGMERLQRSMNQYVKWMGRRVEAAEDKDKPLPVGYLGRTMVSHGEEFQADSDYGNCLITMGRANERISSIQEAFVNEATATWLECLERSLATMKEYHAARKKLENRRLNYDACITKVQKAKRDDPRLEEELRNAKVKYEESTDDVLRRMQDIQDAEADNMQDLTRFLDAELEYHERCVEELRRARQNWPASASPRSYSPAESRPALRSQTSATQSIKERSYRPNSAELESTAPAVRMPVRANPRTQQPDGPTRPSIGRDNSGSFQGGAALDRERSRLSYIAPPAAAQAVPIDMSALRGQLRPVNRGVPARDDDVFGDRESDTASDSGSPDWSNHSVSSATSAGSLSHTPSHHASAGLGGGLVTGVKKAPPPPPPSRAKKPAPPVPARRF</sequence>
<feature type="compositionally biased region" description="Basic and acidic residues" evidence="2">
    <location>
        <begin position="349"/>
        <end position="362"/>
    </location>
</feature>
<dbReference type="Gene3D" id="1.20.1270.60">
    <property type="entry name" value="Arfaptin homology (AH) domain/BAR domain"/>
    <property type="match status" value="1"/>
</dbReference>
<comment type="caution">
    <text evidence="4">The sequence shown here is derived from an EMBL/GenBank/DDBJ whole genome shotgun (WGS) entry which is preliminary data.</text>
</comment>
<dbReference type="InterPro" id="IPR027267">
    <property type="entry name" value="AH/BAR_dom_sf"/>
</dbReference>
<proteinExistence type="predicted"/>
<dbReference type="SMART" id="SM00721">
    <property type="entry name" value="BAR"/>
    <property type="match status" value="1"/>
</dbReference>
<feature type="region of interest" description="Disordered" evidence="2">
    <location>
        <begin position="225"/>
        <end position="308"/>
    </location>
</feature>
<feature type="compositionally biased region" description="Pro residues" evidence="2">
    <location>
        <begin position="409"/>
        <end position="430"/>
    </location>
</feature>
<accession>A0ABR4DF16</accession>
<dbReference type="PROSITE" id="PS51021">
    <property type="entry name" value="BAR"/>
    <property type="match status" value="1"/>
</dbReference>
<name>A0ABR4DF16_9PEZI</name>
<dbReference type="Pfam" id="PF03114">
    <property type="entry name" value="BAR"/>
    <property type="match status" value="1"/>
</dbReference>
<dbReference type="CDD" id="cd07593">
    <property type="entry name" value="BAR_MUG137_fungi"/>
    <property type="match status" value="1"/>
</dbReference>
<dbReference type="InterPro" id="IPR004148">
    <property type="entry name" value="BAR_dom"/>
</dbReference>
<reference evidence="4 5" key="1">
    <citation type="journal article" date="2024" name="Commun. Biol.">
        <title>Comparative genomic analysis of thermophilic fungi reveals convergent evolutionary adaptations and gene losses.</title>
        <authorList>
            <person name="Steindorff A.S."/>
            <person name="Aguilar-Pontes M.V."/>
            <person name="Robinson A.J."/>
            <person name="Andreopoulos B."/>
            <person name="LaButti K."/>
            <person name="Kuo A."/>
            <person name="Mondo S."/>
            <person name="Riley R."/>
            <person name="Otillar R."/>
            <person name="Haridas S."/>
            <person name="Lipzen A."/>
            <person name="Grimwood J."/>
            <person name="Schmutz J."/>
            <person name="Clum A."/>
            <person name="Reid I.D."/>
            <person name="Moisan M.C."/>
            <person name="Butler G."/>
            <person name="Nguyen T.T.M."/>
            <person name="Dewar K."/>
            <person name="Conant G."/>
            <person name="Drula E."/>
            <person name="Henrissat B."/>
            <person name="Hansel C."/>
            <person name="Singer S."/>
            <person name="Hutchinson M.I."/>
            <person name="de Vries R.P."/>
            <person name="Natvig D.O."/>
            <person name="Powell A.J."/>
            <person name="Tsang A."/>
            <person name="Grigoriev I.V."/>
        </authorList>
    </citation>
    <scope>NUCLEOTIDE SEQUENCE [LARGE SCALE GENOMIC DNA]</scope>
    <source>
        <strain evidence="4 5">ATCC 22073</strain>
    </source>
</reference>
<feature type="compositionally biased region" description="Low complexity" evidence="2">
    <location>
        <begin position="373"/>
        <end position="389"/>
    </location>
</feature>